<evidence type="ECO:0000256" key="4">
    <source>
        <dbReference type="ARBA" id="ARBA00022705"/>
    </source>
</evidence>
<feature type="domain" description="DNA polymerase III alpha subunit finger" evidence="9">
    <location>
        <begin position="109"/>
        <end position="250"/>
    </location>
</feature>
<dbReference type="InterPro" id="IPR040982">
    <property type="entry name" value="DNA_pol3_finger"/>
</dbReference>
<keyword evidence="5" id="KW-0239">DNA-directed DNA polymerase</keyword>
<evidence type="ECO:0000313" key="11">
    <source>
        <dbReference type="Proteomes" id="UP001594288"/>
    </source>
</evidence>
<dbReference type="InterPro" id="IPR029460">
    <property type="entry name" value="DNAPol_HHH"/>
</dbReference>
<protein>
    <recommendedName>
        <fullName evidence="1">DNA-directed DNA polymerase</fullName>
        <ecNumber evidence="1">2.7.7.7</ecNumber>
    </recommendedName>
</protein>
<organism evidence="10 11">
    <name type="scientific">Eiseniibacteriota bacterium</name>
    <dbReference type="NCBI Taxonomy" id="2212470"/>
    <lineage>
        <taxon>Bacteria</taxon>
        <taxon>Candidatus Eiseniibacteriota</taxon>
    </lineage>
</organism>
<dbReference type="InterPro" id="IPR004805">
    <property type="entry name" value="DnaE2/DnaE/PolC"/>
</dbReference>
<dbReference type="PANTHER" id="PTHR32294">
    <property type="entry name" value="DNA POLYMERASE III SUBUNIT ALPHA"/>
    <property type="match status" value="1"/>
</dbReference>
<keyword evidence="2" id="KW-0808">Transferase</keyword>
<dbReference type="EMBL" id="JBHPEI010000117">
    <property type="protein sequence ID" value="MFC1800321.1"/>
    <property type="molecule type" value="Genomic_DNA"/>
</dbReference>
<evidence type="ECO:0000256" key="1">
    <source>
        <dbReference type="ARBA" id="ARBA00012417"/>
    </source>
</evidence>
<evidence type="ECO:0000256" key="2">
    <source>
        <dbReference type="ARBA" id="ARBA00022679"/>
    </source>
</evidence>
<feature type="domain" description="Bacterial DNA polymerase III alpha subunit NTPase" evidence="7">
    <location>
        <begin position="36"/>
        <end position="105"/>
    </location>
</feature>
<sequence>PYEAQSLSSRLPYRGADDAAERIERTLATVRPELAMTSRRQIADAATSIMGFPHHTGIHCGGIVISDRPITYYTPLEMAAKGIQVTQFDMHAIEKIGLVKIDLLGNRALSVIEEATSDIENNRHVKVTIEPDDAPTRELITGGKTLSCFQLESPAMRNLLAMLKAKDQDDATLALALVRPGPSAGGMKERFIKRRFNEESPSRNSGRRGTSYHTPVYQEDVMRIISSATGVSLAEADILRREIKQGDLSDRELERKFMFLADTVGMERTDAADAWHQVRRFAAYSFPKAHAASYGVLAYASAYLKANFPLEFYAACLRNHAGMYPTWAHVNEARRLGIQVLLPSVNESDSEFSIEGDTIRTGLGAIKHLGHHTLERIITGRRERPFRTLSDFLARVAANKDEVSALVTCGAMDGIIQDRCSALAGYMAYKGDTATLGQPRLDFYCEDISLPTERFRPLQMRRMEHDILGFSPLVHGIEFFSDPEEGSAGSNNGTARVTGLLAAMRHFKSESTDLYFLTLDNQAGLHECTLPREALTQRLELGQGYAVAGQTTRRFGVRNLRAASITAMPRVRPKATESRFRFRA</sequence>
<dbReference type="Gene3D" id="1.10.150.870">
    <property type="match status" value="1"/>
</dbReference>
<evidence type="ECO:0000259" key="8">
    <source>
        <dbReference type="Pfam" id="PF14579"/>
    </source>
</evidence>
<feature type="domain" description="DNA polymerase helix-hairpin-helix motif" evidence="8">
    <location>
        <begin position="337"/>
        <end position="420"/>
    </location>
</feature>
<evidence type="ECO:0000313" key="10">
    <source>
        <dbReference type="EMBL" id="MFC1800321.1"/>
    </source>
</evidence>
<comment type="catalytic activity">
    <reaction evidence="6">
        <text>DNA(n) + a 2'-deoxyribonucleoside 5'-triphosphate = DNA(n+1) + diphosphate</text>
        <dbReference type="Rhea" id="RHEA:22508"/>
        <dbReference type="Rhea" id="RHEA-COMP:17339"/>
        <dbReference type="Rhea" id="RHEA-COMP:17340"/>
        <dbReference type="ChEBI" id="CHEBI:33019"/>
        <dbReference type="ChEBI" id="CHEBI:61560"/>
        <dbReference type="ChEBI" id="CHEBI:173112"/>
        <dbReference type="EC" id="2.7.7.7"/>
    </reaction>
</comment>
<keyword evidence="3" id="KW-0548">Nucleotidyltransferase</keyword>
<keyword evidence="11" id="KW-1185">Reference proteome</keyword>
<dbReference type="Pfam" id="PF17657">
    <property type="entry name" value="DNA_pol3_finger"/>
    <property type="match status" value="1"/>
</dbReference>
<evidence type="ECO:0000259" key="7">
    <source>
        <dbReference type="Pfam" id="PF07733"/>
    </source>
</evidence>
<accession>A0ABV6YQH2</accession>
<evidence type="ECO:0000256" key="6">
    <source>
        <dbReference type="ARBA" id="ARBA00049244"/>
    </source>
</evidence>
<comment type="caution">
    <text evidence="10">The sequence shown here is derived from an EMBL/GenBank/DDBJ whole genome shotgun (WGS) entry which is preliminary data.</text>
</comment>
<feature type="non-terminal residue" evidence="10">
    <location>
        <position position="1"/>
    </location>
</feature>
<gene>
    <name evidence="10" type="ORF">ACFL2Z_05405</name>
</gene>
<evidence type="ECO:0000256" key="5">
    <source>
        <dbReference type="ARBA" id="ARBA00022932"/>
    </source>
</evidence>
<name>A0ABV6YQH2_UNCEI</name>
<proteinExistence type="predicted"/>
<keyword evidence="4" id="KW-0235">DNA replication</keyword>
<dbReference type="Pfam" id="PF14579">
    <property type="entry name" value="HHH_6"/>
    <property type="match status" value="1"/>
</dbReference>
<reference evidence="10 11" key="1">
    <citation type="submission" date="2024-09" db="EMBL/GenBank/DDBJ databases">
        <authorList>
            <person name="D'Angelo T."/>
        </authorList>
    </citation>
    <scope>NUCLEOTIDE SEQUENCE [LARGE SCALE GENOMIC DNA]</scope>
    <source>
        <strain evidence="10">SAG AM-311-F02</strain>
    </source>
</reference>
<dbReference type="Pfam" id="PF07733">
    <property type="entry name" value="DNA_pol3_alpha"/>
    <property type="match status" value="1"/>
</dbReference>
<evidence type="ECO:0000256" key="3">
    <source>
        <dbReference type="ARBA" id="ARBA00022695"/>
    </source>
</evidence>
<dbReference type="Gene3D" id="3.30.1900.20">
    <property type="match status" value="1"/>
</dbReference>
<dbReference type="Proteomes" id="UP001594288">
    <property type="component" value="Unassembled WGS sequence"/>
</dbReference>
<dbReference type="EC" id="2.7.7.7" evidence="1"/>
<evidence type="ECO:0000259" key="9">
    <source>
        <dbReference type="Pfam" id="PF17657"/>
    </source>
</evidence>
<dbReference type="InterPro" id="IPR011708">
    <property type="entry name" value="DNA_pol3_alpha_NTPase_dom"/>
</dbReference>